<dbReference type="STRING" id="406817.XNC1_2607"/>
<name>D3VHL6_XENNA</name>
<organism evidence="1 2">
    <name type="scientific">Xenorhabdus nematophila (strain ATCC 19061 / DSM 3370 / CCUG 14189 / LMG 1036 / NCIMB 9965 / AN6)</name>
    <dbReference type="NCBI Taxonomy" id="406817"/>
    <lineage>
        <taxon>Bacteria</taxon>
        <taxon>Pseudomonadati</taxon>
        <taxon>Pseudomonadota</taxon>
        <taxon>Gammaproteobacteria</taxon>
        <taxon>Enterobacterales</taxon>
        <taxon>Morganellaceae</taxon>
        <taxon>Xenorhabdus</taxon>
    </lineage>
</organism>
<proteinExistence type="predicted"/>
<accession>D3VHL6</accession>
<gene>
    <name evidence="1" type="ordered locus">XNC1_2607</name>
</gene>
<dbReference type="EMBL" id="FN667742">
    <property type="protein sequence ID" value="CBJ90661.1"/>
    <property type="molecule type" value="Genomic_DNA"/>
</dbReference>
<dbReference type="Proteomes" id="UP000008075">
    <property type="component" value="Chromosome"/>
</dbReference>
<dbReference type="HOGENOM" id="CLU_2959893_0_0_6"/>
<protein>
    <submittedName>
        <fullName evidence="1">Uncharacterized protein</fullName>
    </submittedName>
</protein>
<sequence>MLEKIPKDTGLLKIIIPKESIESIRNELEWYGFTKDFIYPEIMSFTEYMQDKIVEEHSI</sequence>
<evidence type="ECO:0000313" key="1">
    <source>
        <dbReference type="EMBL" id="CBJ90661.1"/>
    </source>
</evidence>
<keyword evidence="2" id="KW-1185">Reference proteome</keyword>
<reference evidence="1 2" key="1">
    <citation type="journal article" date="2011" name="PLoS ONE">
        <title>The entomopathogenic bacterial endosymbionts xenorhabdus and photorhabdus: convergent lifestyles from divergent genomes.</title>
        <authorList>
            <person name="Chaston J.M."/>
            <person name="Suen G."/>
            <person name="Tucker S.L."/>
            <person name="Andersen A.W."/>
            <person name="Bhasin A."/>
            <person name="Bode E."/>
            <person name="Bode H.B."/>
            <person name="Brachmann A.O."/>
            <person name="Cowles C.E."/>
            <person name="Cowles K.N."/>
            <person name="Darby C."/>
            <person name="de Leon L."/>
            <person name="Drace K."/>
            <person name="Du Z."/>
            <person name="Givaudan A."/>
            <person name="Herbert Tran E.E."/>
            <person name="Jewell K.A."/>
            <person name="Knack J.J."/>
            <person name="Krasomil-Osterfeld K.C."/>
            <person name="Kukor R."/>
            <person name="Lanois A."/>
            <person name="Latreille P."/>
            <person name="Leimgruber N.K."/>
            <person name="Lipke C.M."/>
            <person name="Liu R."/>
            <person name="Lu X."/>
            <person name="Martens E.C."/>
            <person name="Marri P.R."/>
            <person name="Medigue C."/>
            <person name="Menard M.L."/>
            <person name="Miller N.M."/>
            <person name="Morales-Soto N."/>
            <person name="Norton S."/>
            <person name="Ogier J.C."/>
            <person name="Orchard S.S."/>
            <person name="Park D."/>
            <person name="Park Y."/>
            <person name="Qurollo B.A."/>
            <person name="Sugar D.R."/>
            <person name="Richards G.R."/>
            <person name="Rouy Z."/>
            <person name="Slominski B."/>
            <person name="Slominski K."/>
            <person name="Snyder H."/>
            <person name="Tjaden B.C."/>
            <person name="van der Hoeven R."/>
            <person name="Welch R.D."/>
            <person name="Wheeler C."/>
            <person name="Xiang B."/>
            <person name="Barbazuk B."/>
            <person name="Gaudriault S."/>
            <person name="Goodner B."/>
            <person name="Slater S.C."/>
            <person name="Forst S."/>
            <person name="Goldman B.S."/>
            <person name="Goodrich-Blair H."/>
        </authorList>
    </citation>
    <scope>NUCLEOTIDE SEQUENCE [LARGE SCALE GENOMIC DNA]</scope>
    <source>
        <strain evidence="2">ATCC 19061 / DSM 3370 / CCUG 14189 / LMG 1036 / NCIMB 9965 / AN6</strain>
    </source>
</reference>
<dbReference type="AlphaFoldDB" id="D3VHL6"/>
<dbReference type="KEGG" id="xne:XNC1_2607"/>
<evidence type="ECO:0000313" key="2">
    <source>
        <dbReference type="Proteomes" id="UP000008075"/>
    </source>
</evidence>